<accession>A0AA39WAI0</accession>
<dbReference type="GO" id="GO:0016020">
    <property type="term" value="C:membrane"/>
    <property type="evidence" value="ECO:0007669"/>
    <property type="project" value="UniProtKB-SubCell"/>
</dbReference>
<evidence type="ECO:0000313" key="9">
    <source>
        <dbReference type="Proteomes" id="UP001175000"/>
    </source>
</evidence>
<name>A0AA39WAI0_9PEZI</name>
<organism evidence="8 9">
    <name type="scientific">Immersiella caudata</name>
    <dbReference type="NCBI Taxonomy" id="314043"/>
    <lineage>
        <taxon>Eukaryota</taxon>
        <taxon>Fungi</taxon>
        <taxon>Dikarya</taxon>
        <taxon>Ascomycota</taxon>
        <taxon>Pezizomycotina</taxon>
        <taxon>Sordariomycetes</taxon>
        <taxon>Sordariomycetidae</taxon>
        <taxon>Sordariales</taxon>
        <taxon>Lasiosphaeriaceae</taxon>
        <taxon>Immersiella</taxon>
    </lineage>
</organism>
<comment type="subcellular location">
    <subcellularLocation>
        <location evidence="1">Membrane</location>
        <topology evidence="1">Single-pass membrane protein</topology>
    </subcellularLocation>
</comment>
<evidence type="ECO:0000256" key="7">
    <source>
        <dbReference type="ARBA" id="ARBA00035112"/>
    </source>
</evidence>
<evidence type="ECO:0000256" key="5">
    <source>
        <dbReference type="ARBA" id="ARBA00023136"/>
    </source>
</evidence>
<comment type="caution">
    <text evidence="8">The sequence shown here is derived from an EMBL/GenBank/DDBJ whole genome shotgun (WGS) entry which is preliminary data.</text>
</comment>
<dbReference type="EMBL" id="JAULSU010000007">
    <property type="protein sequence ID" value="KAK0611952.1"/>
    <property type="molecule type" value="Genomic_DNA"/>
</dbReference>
<evidence type="ECO:0000256" key="3">
    <source>
        <dbReference type="ARBA" id="ARBA00022989"/>
    </source>
</evidence>
<protein>
    <submittedName>
        <fullName evidence="8">Uncharacterized protein</fullName>
    </submittedName>
</protein>
<keyword evidence="5" id="KW-0472">Membrane</keyword>
<evidence type="ECO:0000256" key="1">
    <source>
        <dbReference type="ARBA" id="ARBA00004167"/>
    </source>
</evidence>
<evidence type="ECO:0000256" key="2">
    <source>
        <dbReference type="ARBA" id="ARBA00022692"/>
    </source>
</evidence>
<dbReference type="PANTHER" id="PTHR33365:SF13">
    <property type="entry name" value="TAT PATHWAY SIGNAL SEQUENCE"/>
    <property type="match status" value="1"/>
</dbReference>
<dbReference type="Proteomes" id="UP001175000">
    <property type="component" value="Unassembled WGS sequence"/>
</dbReference>
<evidence type="ECO:0000256" key="4">
    <source>
        <dbReference type="ARBA" id="ARBA00023026"/>
    </source>
</evidence>
<evidence type="ECO:0000256" key="6">
    <source>
        <dbReference type="ARBA" id="ARBA00023180"/>
    </source>
</evidence>
<dbReference type="GO" id="GO:0043386">
    <property type="term" value="P:mycotoxin biosynthetic process"/>
    <property type="evidence" value="ECO:0007669"/>
    <property type="project" value="InterPro"/>
</dbReference>
<keyword evidence="3" id="KW-1133">Transmembrane helix</keyword>
<evidence type="ECO:0000313" key="8">
    <source>
        <dbReference type="EMBL" id="KAK0611952.1"/>
    </source>
</evidence>
<comment type="similarity">
    <text evidence="7">Belongs to the ustYa family.</text>
</comment>
<keyword evidence="2" id="KW-0812">Transmembrane</keyword>
<keyword evidence="9" id="KW-1185">Reference proteome</keyword>
<keyword evidence="4" id="KW-0843">Virulence</keyword>
<dbReference type="InterPro" id="IPR021765">
    <property type="entry name" value="UstYa-like"/>
</dbReference>
<reference evidence="8" key="1">
    <citation type="submission" date="2023-06" db="EMBL/GenBank/DDBJ databases">
        <title>Genome-scale phylogeny and comparative genomics of the fungal order Sordariales.</title>
        <authorList>
            <consortium name="Lawrence Berkeley National Laboratory"/>
            <person name="Hensen N."/>
            <person name="Bonometti L."/>
            <person name="Westerberg I."/>
            <person name="Brannstrom I.O."/>
            <person name="Guillou S."/>
            <person name="Cros-Aarteil S."/>
            <person name="Calhoun S."/>
            <person name="Haridas S."/>
            <person name="Kuo A."/>
            <person name="Mondo S."/>
            <person name="Pangilinan J."/>
            <person name="Riley R."/>
            <person name="Labutti K."/>
            <person name="Andreopoulos B."/>
            <person name="Lipzen A."/>
            <person name="Chen C."/>
            <person name="Yanf M."/>
            <person name="Daum C."/>
            <person name="Ng V."/>
            <person name="Clum A."/>
            <person name="Steindorff A."/>
            <person name="Ohm R."/>
            <person name="Martin F."/>
            <person name="Silar P."/>
            <person name="Natvig D."/>
            <person name="Lalanne C."/>
            <person name="Gautier V."/>
            <person name="Ament-Velasquez S.L."/>
            <person name="Kruys A."/>
            <person name="Hutchinson M.I."/>
            <person name="Powell A.J."/>
            <person name="Barry K."/>
            <person name="Miller A.N."/>
            <person name="Grigoriev I.V."/>
            <person name="Debuchy R."/>
            <person name="Gladieux P."/>
            <person name="Thoren M.H."/>
            <person name="Johannesson H."/>
        </authorList>
    </citation>
    <scope>NUCLEOTIDE SEQUENCE</scope>
    <source>
        <strain evidence="8">CBS 606.72</strain>
    </source>
</reference>
<gene>
    <name evidence="8" type="ORF">B0T14DRAFT_571798</name>
</gene>
<dbReference type="Pfam" id="PF11807">
    <property type="entry name" value="UstYa"/>
    <property type="match status" value="1"/>
</dbReference>
<proteinExistence type="inferred from homology"/>
<keyword evidence="6" id="KW-0325">Glycoprotein</keyword>
<dbReference type="AlphaFoldDB" id="A0AA39WAI0"/>
<sequence length="131" mass="15017">MASRRLMLVVMKDRPGIISYEEGLRSGLTPSHVQRSDDFSGGFFVKVAGMHHLHCLNLVRKALYFNCNCYKNLGTHAFAYNDGILRSPPVLGQVWYNPEHPKAFHDFNAMHKCNNYEAVRKWAEAREEPPP</sequence>
<dbReference type="PANTHER" id="PTHR33365">
    <property type="entry name" value="YALI0B05434P"/>
    <property type="match status" value="1"/>
</dbReference>